<name>A0A7S2H154_9STRA</name>
<reference evidence="2" key="1">
    <citation type="submission" date="2021-01" db="EMBL/GenBank/DDBJ databases">
        <authorList>
            <person name="Corre E."/>
            <person name="Pelletier E."/>
            <person name="Niang G."/>
            <person name="Scheremetjew M."/>
            <person name="Finn R."/>
            <person name="Kale V."/>
            <person name="Holt S."/>
            <person name="Cochrane G."/>
            <person name="Meng A."/>
            <person name="Brown T."/>
            <person name="Cohen L."/>
        </authorList>
    </citation>
    <scope>NUCLEOTIDE SEQUENCE</scope>
    <source>
        <strain evidence="2">CCMP826</strain>
    </source>
</reference>
<gene>
    <name evidence="2" type="ORF">HTAM1171_LOCUS2842</name>
</gene>
<feature type="transmembrane region" description="Helical" evidence="1">
    <location>
        <begin position="237"/>
        <end position="260"/>
    </location>
</feature>
<dbReference type="AlphaFoldDB" id="A0A7S2H154"/>
<evidence type="ECO:0000313" key="2">
    <source>
        <dbReference type="EMBL" id="CAD9477499.1"/>
    </source>
</evidence>
<evidence type="ECO:0000256" key="1">
    <source>
        <dbReference type="SAM" id="Phobius"/>
    </source>
</evidence>
<keyword evidence="1" id="KW-0472">Membrane</keyword>
<protein>
    <submittedName>
        <fullName evidence="2">Uncharacterized protein</fullName>
    </submittedName>
</protein>
<accession>A0A7S2H154</accession>
<dbReference type="EMBL" id="HBGV01004717">
    <property type="protein sequence ID" value="CAD9477499.1"/>
    <property type="molecule type" value="Transcribed_RNA"/>
</dbReference>
<organism evidence="2">
    <name type="scientific">Helicotheca tamesis</name>
    <dbReference type="NCBI Taxonomy" id="374047"/>
    <lineage>
        <taxon>Eukaryota</taxon>
        <taxon>Sar</taxon>
        <taxon>Stramenopiles</taxon>
        <taxon>Ochrophyta</taxon>
        <taxon>Bacillariophyta</taxon>
        <taxon>Mediophyceae</taxon>
        <taxon>Lithodesmiophycidae</taxon>
        <taxon>Lithodesmiales</taxon>
        <taxon>Lithodesmiaceae</taxon>
        <taxon>Helicotheca</taxon>
    </lineage>
</organism>
<sequence>MSVAMVGDITASVLSICGVVYVTHMIHRLFSAFHPAPPRTLYLRKLKQSGAEMLTGAETDNIFTDELNLLADLIFAKIDLCVMKHLKNIPILSKQEQLHAKMHHEGQAERKRLQQGLNRWSRFRLVDFFLLRAGKEIGCTCAGFAEANTSIMWHVPMALPFVKGYQNNELVYHGMEEIEHGPLTTQYLRTQIGVLSPLFLFPLAVIFFFIFYFSPPIVLLVAHPAKMMKPKTYTDLLLYYCTFVPTFFAVLFGCLLHWVLPFRESEQKRKEKYIFFSDLVEKRGIKFDVIENETYIMEGMEVKVVPEIKDTAK</sequence>
<feature type="transmembrane region" description="Helical" evidence="1">
    <location>
        <begin position="198"/>
        <end position="225"/>
    </location>
</feature>
<keyword evidence="1" id="KW-0812">Transmembrane</keyword>
<keyword evidence="1" id="KW-1133">Transmembrane helix</keyword>
<proteinExistence type="predicted"/>